<proteinExistence type="predicted"/>
<evidence type="ECO:0000313" key="2">
    <source>
        <dbReference type="Proteomes" id="UP000280726"/>
    </source>
</evidence>
<name>A0A3N5A3C7_9MICO</name>
<organism evidence="1 2">
    <name type="scientific">Georgenia muralis</name>
    <dbReference type="NCBI Taxonomy" id="154117"/>
    <lineage>
        <taxon>Bacteria</taxon>
        <taxon>Bacillati</taxon>
        <taxon>Actinomycetota</taxon>
        <taxon>Actinomycetes</taxon>
        <taxon>Micrococcales</taxon>
        <taxon>Bogoriellaceae</taxon>
        <taxon>Georgenia</taxon>
    </lineage>
</organism>
<dbReference type="Proteomes" id="UP000280726">
    <property type="component" value="Unassembled WGS sequence"/>
</dbReference>
<keyword evidence="2" id="KW-1185">Reference proteome</keyword>
<evidence type="ECO:0000313" key="1">
    <source>
        <dbReference type="EMBL" id="RPF26321.1"/>
    </source>
</evidence>
<sequence length="128" mass="14872">MLVDWNDDFQRMLDDLERKATGGDWSAQRKLDLIAAQIQYIEELDDEPRDESPTLRRVRQSKRYPVWRLSHPFEPGIAVRTIVWFMDTETAVVVLFSGDKAGMGDVFYDSVGTRADQIIEKFMQEDGK</sequence>
<comment type="caution">
    <text evidence="1">The sequence shown here is derived from an EMBL/GenBank/DDBJ whole genome shotgun (WGS) entry which is preliminary data.</text>
</comment>
<reference evidence="1 2" key="1">
    <citation type="submission" date="2018-11" db="EMBL/GenBank/DDBJ databases">
        <title>Sequencing the genomes of 1000 actinobacteria strains.</title>
        <authorList>
            <person name="Klenk H.-P."/>
        </authorList>
    </citation>
    <scope>NUCLEOTIDE SEQUENCE [LARGE SCALE GENOMIC DNA]</scope>
    <source>
        <strain evidence="1 2">DSM 14418</strain>
    </source>
</reference>
<protein>
    <submittedName>
        <fullName evidence="1">Uncharacterized protein</fullName>
    </submittedName>
</protein>
<dbReference type="EMBL" id="RKRA01000001">
    <property type="protein sequence ID" value="RPF26321.1"/>
    <property type="molecule type" value="Genomic_DNA"/>
</dbReference>
<accession>A0A3N5A3C7</accession>
<gene>
    <name evidence="1" type="ORF">EDD32_0759</name>
</gene>
<dbReference type="OrthoDB" id="4381507at2"/>
<dbReference type="AlphaFoldDB" id="A0A3N5A3C7"/>
<dbReference type="RefSeq" id="WP_123914729.1">
    <property type="nucleotide sequence ID" value="NZ_RKRA01000001.1"/>
</dbReference>